<organism evidence="1 2">
    <name type="scientific">Pleurodeles waltl</name>
    <name type="common">Iberian ribbed newt</name>
    <dbReference type="NCBI Taxonomy" id="8319"/>
    <lineage>
        <taxon>Eukaryota</taxon>
        <taxon>Metazoa</taxon>
        <taxon>Chordata</taxon>
        <taxon>Craniata</taxon>
        <taxon>Vertebrata</taxon>
        <taxon>Euteleostomi</taxon>
        <taxon>Amphibia</taxon>
        <taxon>Batrachia</taxon>
        <taxon>Caudata</taxon>
        <taxon>Salamandroidea</taxon>
        <taxon>Salamandridae</taxon>
        <taxon>Pleurodelinae</taxon>
        <taxon>Pleurodeles</taxon>
    </lineage>
</organism>
<dbReference type="AlphaFoldDB" id="A0AAV7S9S7"/>
<gene>
    <name evidence="1" type="ORF">NDU88_002217</name>
</gene>
<accession>A0AAV7S9S7</accession>
<name>A0AAV7S9S7_PLEWA</name>
<sequence length="124" mass="13476">MEATACCVLTQVAPPSRCCPYHRGGTARAWGPRSILAAEKKRYDENANADREAVRCCQRHVSSRPPRSLSNEAPMLHLGYIALTTAMAGSRHVIISNALLGETVAAQRFKCSPPHLHHGVTEMG</sequence>
<dbReference type="EMBL" id="JANPWB010000008">
    <property type="protein sequence ID" value="KAJ1161736.1"/>
    <property type="molecule type" value="Genomic_DNA"/>
</dbReference>
<comment type="caution">
    <text evidence="1">The sequence shown here is derived from an EMBL/GenBank/DDBJ whole genome shotgun (WGS) entry which is preliminary data.</text>
</comment>
<protein>
    <submittedName>
        <fullName evidence="1">Uncharacterized protein</fullName>
    </submittedName>
</protein>
<reference evidence="1" key="1">
    <citation type="journal article" date="2022" name="bioRxiv">
        <title>Sequencing and chromosome-scale assembly of the giantPleurodeles waltlgenome.</title>
        <authorList>
            <person name="Brown T."/>
            <person name="Elewa A."/>
            <person name="Iarovenko S."/>
            <person name="Subramanian E."/>
            <person name="Araus A.J."/>
            <person name="Petzold A."/>
            <person name="Susuki M."/>
            <person name="Suzuki K.-i.T."/>
            <person name="Hayashi T."/>
            <person name="Toyoda A."/>
            <person name="Oliveira C."/>
            <person name="Osipova E."/>
            <person name="Leigh N.D."/>
            <person name="Simon A."/>
            <person name="Yun M.H."/>
        </authorList>
    </citation>
    <scope>NUCLEOTIDE SEQUENCE</scope>
    <source>
        <strain evidence="1">20211129_DDA</strain>
        <tissue evidence="1">Liver</tissue>
    </source>
</reference>
<proteinExistence type="predicted"/>
<dbReference type="Proteomes" id="UP001066276">
    <property type="component" value="Chromosome 4_2"/>
</dbReference>
<evidence type="ECO:0000313" key="2">
    <source>
        <dbReference type="Proteomes" id="UP001066276"/>
    </source>
</evidence>
<evidence type="ECO:0000313" key="1">
    <source>
        <dbReference type="EMBL" id="KAJ1161736.1"/>
    </source>
</evidence>
<keyword evidence="2" id="KW-1185">Reference proteome</keyword>